<dbReference type="RefSeq" id="WP_014027232.1">
    <property type="nucleotide sequence ID" value="NC_015931.1"/>
</dbReference>
<dbReference type="STRING" id="694429.Pyrfu_1699"/>
<dbReference type="GeneID" id="11138888"/>
<dbReference type="EMBL" id="CP002838">
    <property type="protein sequence ID" value="AEM39555.1"/>
    <property type="molecule type" value="Genomic_DNA"/>
</dbReference>
<dbReference type="Pfam" id="PF07992">
    <property type="entry name" value="Pyr_redox_2"/>
    <property type="match status" value="1"/>
</dbReference>
<proteinExistence type="predicted"/>
<dbReference type="InterPro" id="IPR036188">
    <property type="entry name" value="FAD/NAD-bd_sf"/>
</dbReference>
<dbReference type="SUPFAM" id="SSF51905">
    <property type="entry name" value="FAD/NAD(P)-binding domain"/>
    <property type="match status" value="1"/>
</dbReference>
<dbReference type="HOGENOM" id="CLU_066799_0_0_2"/>
<dbReference type="PANTHER" id="PTHR42685:SF20">
    <property type="entry name" value="HYDROGENASE, PUTATIVE-RELATED"/>
    <property type="match status" value="1"/>
</dbReference>
<dbReference type="Gene3D" id="3.50.50.60">
    <property type="entry name" value="FAD/NAD(P)-binding domain"/>
    <property type="match status" value="1"/>
</dbReference>
<dbReference type="PANTHER" id="PTHR42685">
    <property type="entry name" value="GERANYLGERANYL DIPHOSPHATE REDUCTASE"/>
    <property type="match status" value="1"/>
</dbReference>
<reference evidence="2 3" key="1">
    <citation type="journal article" date="2011" name="Stand. Genomic Sci.">
        <title>Complete genome sequence of the hyperthermophilic chemolithoautotroph Pyrolobus fumarii type strain (1A).</title>
        <authorList>
            <person name="Anderson I."/>
            <person name="Goker M."/>
            <person name="Nolan M."/>
            <person name="Lucas S."/>
            <person name="Hammon N."/>
            <person name="Deshpande S."/>
            <person name="Cheng J.F."/>
            <person name="Tapia R."/>
            <person name="Han C."/>
            <person name="Goodwin L."/>
            <person name="Pitluck S."/>
            <person name="Huntemann M."/>
            <person name="Liolios K."/>
            <person name="Ivanova N."/>
            <person name="Pagani I."/>
            <person name="Mavromatis K."/>
            <person name="Ovchinikova G."/>
            <person name="Pati A."/>
            <person name="Chen A."/>
            <person name="Palaniappan K."/>
            <person name="Land M."/>
            <person name="Hauser L."/>
            <person name="Brambilla E.M."/>
            <person name="Huber H."/>
            <person name="Yasawong M."/>
            <person name="Rohde M."/>
            <person name="Spring S."/>
            <person name="Abt B."/>
            <person name="Sikorski J."/>
            <person name="Wirth R."/>
            <person name="Detter J.C."/>
            <person name="Woyke T."/>
            <person name="Bristow J."/>
            <person name="Eisen J.A."/>
            <person name="Markowitz V."/>
            <person name="Hugenholtz P."/>
            <person name="Kyrpides N.C."/>
            <person name="Klenk H.P."/>
            <person name="Lapidus A."/>
        </authorList>
    </citation>
    <scope>NUCLEOTIDE SEQUENCE [LARGE SCALE GENOMIC DNA]</scope>
    <source>
        <strain evidence="3">DSM 11204 / 1A</strain>
    </source>
</reference>
<dbReference type="InterPro" id="IPR050407">
    <property type="entry name" value="Geranylgeranyl_reductase"/>
</dbReference>
<gene>
    <name evidence="2" type="ordered locus">Pyrfu_1699</name>
</gene>
<dbReference type="InterPro" id="IPR023753">
    <property type="entry name" value="FAD/NAD-binding_dom"/>
</dbReference>
<dbReference type="GO" id="GO:0016491">
    <property type="term" value="F:oxidoreductase activity"/>
    <property type="evidence" value="ECO:0007669"/>
    <property type="project" value="InterPro"/>
</dbReference>
<sequence>MATRFDYLVVGAGPGGAWFAREAVDRGLRVAVVEAVKPGFKVCGGAIPALFEKQVGKVPSESIISEVRGFRVYLDGEMLWEEHGSLWGYLLDKRIFLENVLEGVDVYTGRVFNFESRSVKGLDIHWERLVVAAGPLAPNYKGDRIYAVQGIYRGDFDEGVIEIHFDSRLVGYYWVFPTSRREARIGVGGYGEPREFLEMLAKFVKKLGVEEIEHPKGSYINIGGVERVEENGVVYVGEAAGFVYPVTGEGIRPSAMSAKLILRMLEGDESARRELETLKKSINAQRKILDFVKAASPEARARFMKKMGGGLAMRVALGELGAMERLLSLLPSRVASFLARLLG</sequence>
<dbReference type="AlphaFoldDB" id="G0ECI5"/>
<name>G0ECI5_PYRF1</name>
<dbReference type="OrthoDB" id="6062at2157"/>
<dbReference type="Proteomes" id="UP000001037">
    <property type="component" value="Chromosome"/>
</dbReference>
<feature type="domain" description="FAD/NAD(P)-binding" evidence="1">
    <location>
        <begin position="5"/>
        <end position="143"/>
    </location>
</feature>
<evidence type="ECO:0000259" key="1">
    <source>
        <dbReference type="Pfam" id="PF07992"/>
    </source>
</evidence>
<protein>
    <submittedName>
        <fullName evidence="2">FAD-dependent pyridine nucleotide-disulfide oxidoreductase</fullName>
    </submittedName>
</protein>
<dbReference type="KEGG" id="pfm:Pyrfu_1699"/>
<dbReference type="InParanoid" id="G0ECI5"/>
<organism evidence="2 3">
    <name type="scientific">Pyrolobus fumarii (strain DSM 11204 / 1A)</name>
    <dbReference type="NCBI Taxonomy" id="694429"/>
    <lineage>
        <taxon>Archaea</taxon>
        <taxon>Thermoproteota</taxon>
        <taxon>Thermoprotei</taxon>
        <taxon>Desulfurococcales</taxon>
        <taxon>Pyrodictiaceae</taxon>
        <taxon>Pyrolobus</taxon>
    </lineage>
</organism>
<evidence type="ECO:0000313" key="3">
    <source>
        <dbReference type="Proteomes" id="UP000001037"/>
    </source>
</evidence>
<keyword evidence="3" id="KW-1185">Reference proteome</keyword>
<dbReference type="eggNOG" id="arCOG00570">
    <property type="taxonomic scope" value="Archaea"/>
</dbReference>
<evidence type="ECO:0000313" key="2">
    <source>
        <dbReference type="EMBL" id="AEM39555.1"/>
    </source>
</evidence>
<accession>G0ECI5</accession>